<comment type="caution">
    <text evidence="1">The sequence shown here is derived from an EMBL/GenBank/DDBJ whole genome shotgun (WGS) entry which is preliminary data.</text>
</comment>
<name>A0A8S1VMI6_PAROT</name>
<evidence type="ECO:0000313" key="1">
    <source>
        <dbReference type="EMBL" id="CAD8177793.1"/>
    </source>
</evidence>
<gene>
    <name evidence="1" type="ORF">POCTA_138.1.T0690239</name>
</gene>
<proteinExistence type="predicted"/>
<dbReference type="Proteomes" id="UP000683925">
    <property type="component" value="Unassembled WGS sequence"/>
</dbReference>
<dbReference type="AlphaFoldDB" id="A0A8S1VMI6"/>
<protein>
    <submittedName>
        <fullName evidence="1">Uncharacterized protein</fullName>
    </submittedName>
</protein>
<keyword evidence="2" id="KW-1185">Reference proteome</keyword>
<dbReference type="EMBL" id="CAJJDP010000068">
    <property type="protein sequence ID" value="CAD8177793.1"/>
    <property type="molecule type" value="Genomic_DNA"/>
</dbReference>
<accession>A0A8S1VMI6</accession>
<organism evidence="1 2">
    <name type="scientific">Paramecium octaurelia</name>
    <dbReference type="NCBI Taxonomy" id="43137"/>
    <lineage>
        <taxon>Eukaryota</taxon>
        <taxon>Sar</taxon>
        <taxon>Alveolata</taxon>
        <taxon>Ciliophora</taxon>
        <taxon>Intramacronucleata</taxon>
        <taxon>Oligohymenophorea</taxon>
        <taxon>Peniculida</taxon>
        <taxon>Parameciidae</taxon>
        <taxon>Paramecium</taxon>
    </lineage>
</organism>
<reference evidence="1" key="1">
    <citation type="submission" date="2021-01" db="EMBL/GenBank/DDBJ databases">
        <authorList>
            <consortium name="Genoscope - CEA"/>
            <person name="William W."/>
        </authorList>
    </citation>
    <scope>NUCLEOTIDE SEQUENCE</scope>
</reference>
<evidence type="ECO:0000313" key="2">
    <source>
        <dbReference type="Proteomes" id="UP000683925"/>
    </source>
</evidence>
<sequence length="157" mass="18711">MIVQTSLHHLYFSEIFRKFFEFISDQIYLKFQLKDCFYCFNYFELLNEVNLRYNNYSQEAFQVDDLGECLIGDYRVIILINGFRLNMLIKRDMQLDISGQFLSHKVDIEKLVGYCESFCRNLLDLNQIAIQIIRAIYCRIVDQDQTIILAMLEITLG</sequence>